<dbReference type="EMBL" id="GECZ01002618">
    <property type="protein sequence ID" value="JAS67151.1"/>
    <property type="molecule type" value="Transcribed_RNA"/>
</dbReference>
<evidence type="ECO:0000313" key="7">
    <source>
        <dbReference type="EMBL" id="JAS67151.1"/>
    </source>
</evidence>
<keyword evidence="3 6" id="KW-1133">Transmembrane helix</keyword>
<proteinExistence type="predicted"/>
<feature type="transmembrane region" description="Helical" evidence="6">
    <location>
        <begin position="338"/>
        <end position="356"/>
    </location>
</feature>
<feature type="transmembrane region" description="Helical" evidence="6">
    <location>
        <begin position="362"/>
        <end position="385"/>
    </location>
</feature>
<feature type="transmembrane region" description="Helical" evidence="6">
    <location>
        <begin position="163"/>
        <end position="189"/>
    </location>
</feature>
<dbReference type="InterPro" id="IPR036259">
    <property type="entry name" value="MFS_trans_sf"/>
</dbReference>
<feature type="region of interest" description="Disordered" evidence="5">
    <location>
        <begin position="1"/>
        <end position="24"/>
    </location>
</feature>
<feature type="transmembrane region" description="Helical" evidence="6">
    <location>
        <begin position="67"/>
        <end position="86"/>
    </location>
</feature>
<feature type="transmembrane region" description="Helical" evidence="6">
    <location>
        <begin position="267"/>
        <end position="287"/>
    </location>
</feature>
<feature type="transmembrane region" description="Helical" evidence="6">
    <location>
        <begin position="29"/>
        <end position="47"/>
    </location>
</feature>
<dbReference type="SUPFAM" id="SSF103473">
    <property type="entry name" value="MFS general substrate transporter"/>
    <property type="match status" value="1"/>
</dbReference>
<feature type="transmembrane region" description="Helical" evidence="6">
    <location>
        <begin position="209"/>
        <end position="232"/>
    </location>
</feature>
<dbReference type="GO" id="GO:0035348">
    <property type="term" value="P:acetyl-CoA transmembrane transport"/>
    <property type="evidence" value="ECO:0007669"/>
    <property type="project" value="InterPro"/>
</dbReference>
<feature type="transmembrane region" description="Helical" evidence="6">
    <location>
        <begin position="299"/>
        <end position="317"/>
    </location>
</feature>
<dbReference type="PANTHER" id="PTHR12778:SF9">
    <property type="entry name" value="ACETYL-COENZYME A TRANSPORTER 1"/>
    <property type="match status" value="1"/>
</dbReference>
<dbReference type="InterPro" id="IPR004752">
    <property type="entry name" value="AmpG_permease/AT-1"/>
</dbReference>
<dbReference type="PANTHER" id="PTHR12778">
    <property type="entry name" value="SOLUTE CARRIER FAMILY 33 ACETYL-COA TRANSPORTER -RELATED"/>
    <property type="match status" value="1"/>
</dbReference>
<sequence>MIPPEQQGLEGEPGQPAPKKGSSLKGDRVNVCLLMFLYTLQGIPMGLGSSVPMILQSKGVSYNDQAIFSLVGWPFSIKLLWAPIVDSVYSEKFGRRKSWLVPAQYLIGICMLTLSSWVDFWIEDPEGPRIVLLTGFFFVLLFLAATQDVAVDGWALSMLKRENVGYASTCNSVGQTAGFFMSFFVFMALESADFCNTYLRTEPLPYGVVTLSSFLEFFGWIFLVTTTLVMLLKRERLPPPDEEPCVGILDTYKQLLRVMRLPALRKFSLVLLTMSISFSACDAITWLKLVGSGVPRDKYALVTVGLIPIKMFMLFIFSKRLTGEKPMNVFMKIYPFRLGLNLVVAAFIWATPYMITKNEIPLYFYGLMMLIYGFVSISMYTMFVAKMAFFARSSDPALGGTYMTLMNTLNNIGSSWPNSLSLLLVEPLTFKRCPTNDSNTCSTPELTKDCAGGCLTQLDGYYVLIAACTVFGILWLMWAIPVTRELQRKDSQEWKVKSQRQRKLEKEKSQILKGP</sequence>
<dbReference type="Gene3D" id="1.20.1250.20">
    <property type="entry name" value="MFS general substrate transporter like domains"/>
    <property type="match status" value="1"/>
</dbReference>
<feature type="transmembrane region" description="Helical" evidence="6">
    <location>
        <begin position="461"/>
        <end position="480"/>
    </location>
</feature>
<organism evidence="7">
    <name type="scientific">Cuerna arida</name>
    <dbReference type="NCBI Taxonomy" id="1464854"/>
    <lineage>
        <taxon>Eukaryota</taxon>
        <taxon>Metazoa</taxon>
        <taxon>Ecdysozoa</taxon>
        <taxon>Arthropoda</taxon>
        <taxon>Hexapoda</taxon>
        <taxon>Insecta</taxon>
        <taxon>Pterygota</taxon>
        <taxon>Neoptera</taxon>
        <taxon>Paraneoptera</taxon>
        <taxon>Hemiptera</taxon>
        <taxon>Auchenorrhyncha</taxon>
        <taxon>Membracoidea</taxon>
        <taxon>Cicadellidae</taxon>
        <taxon>Cicadellinae</taxon>
        <taxon>Proconiini</taxon>
        <taxon>Cuerna</taxon>
    </lineage>
</organism>
<keyword evidence="4 6" id="KW-0472">Membrane</keyword>
<evidence type="ECO:0000256" key="6">
    <source>
        <dbReference type="SAM" id="Phobius"/>
    </source>
</evidence>
<reference evidence="7" key="1">
    <citation type="submission" date="2015-11" db="EMBL/GenBank/DDBJ databases">
        <title>De novo transcriptome assembly of four potential Pierce s Disease insect vectors from Arizona vineyards.</title>
        <authorList>
            <person name="Tassone E.E."/>
        </authorList>
    </citation>
    <scope>NUCLEOTIDE SEQUENCE</scope>
</reference>
<name>A0A1B6GXL1_9HEMI</name>
<feature type="transmembrane region" description="Helical" evidence="6">
    <location>
        <begin position="130"/>
        <end position="151"/>
    </location>
</feature>
<keyword evidence="2 6" id="KW-0812">Transmembrane</keyword>
<dbReference type="Pfam" id="PF13000">
    <property type="entry name" value="Acatn"/>
    <property type="match status" value="3"/>
</dbReference>
<accession>A0A1B6GXL1</accession>
<evidence type="ECO:0008006" key="8">
    <source>
        <dbReference type="Google" id="ProtNLM"/>
    </source>
</evidence>
<dbReference type="AlphaFoldDB" id="A0A1B6GXL1"/>
<dbReference type="InterPro" id="IPR024371">
    <property type="entry name" value="AcetylCoA_trans_1-like"/>
</dbReference>
<evidence type="ECO:0000256" key="4">
    <source>
        <dbReference type="ARBA" id="ARBA00023136"/>
    </source>
</evidence>
<comment type="subcellular location">
    <subcellularLocation>
        <location evidence="1">Membrane</location>
        <topology evidence="1">Multi-pass membrane protein</topology>
    </subcellularLocation>
</comment>
<evidence type="ECO:0000256" key="3">
    <source>
        <dbReference type="ARBA" id="ARBA00022989"/>
    </source>
</evidence>
<feature type="transmembrane region" description="Helical" evidence="6">
    <location>
        <begin position="98"/>
        <end position="118"/>
    </location>
</feature>
<evidence type="ECO:0000256" key="1">
    <source>
        <dbReference type="ARBA" id="ARBA00004141"/>
    </source>
</evidence>
<evidence type="ECO:0000256" key="2">
    <source>
        <dbReference type="ARBA" id="ARBA00022692"/>
    </source>
</evidence>
<gene>
    <name evidence="7" type="ORF">g.32183</name>
</gene>
<evidence type="ECO:0000256" key="5">
    <source>
        <dbReference type="SAM" id="MobiDB-lite"/>
    </source>
</evidence>
<dbReference type="GO" id="GO:0008521">
    <property type="term" value="F:acetyl-CoA transmembrane transporter activity"/>
    <property type="evidence" value="ECO:0007669"/>
    <property type="project" value="InterPro"/>
</dbReference>
<dbReference type="GO" id="GO:0016020">
    <property type="term" value="C:membrane"/>
    <property type="evidence" value="ECO:0007669"/>
    <property type="project" value="UniProtKB-SubCell"/>
</dbReference>
<protein>
    <recommendedName>
        <fullName evidence="8">Major facilitator superfamily (MFS) profile domain-containing protein</fullName>
    </recommendedName>
</protein>